<dbReference type="EMBL" id="CP046173">
    <property type="protein sequence ID" value="QIS23570.1"/>
    <property type="molecule type" value="Genomic_DNA"/>
</dbReference>
<evidence type="ECO:0008006" key="3">
    <source>
        <dbReference type="Google" id="ProtNLM"/>
    </source>
</evidence>
<name>A0A6G9ZDQ1_9NOCA</name>
<organism evidence="1 2">
    <name type="scientific">Nocardia terpenica</name>
    <dbReference type="NCBI Taxonomy" id="455432"/>
    <lineage>
        <taxon>Bacteria</taxon>
        <taxon>Bacillati</taxon>
        <taxon>Actinomycetota</taxon>
        <taxon>Actinomycetes</taxon>
        <taxon>Mycobacteriales</taxon>
        <taxon>Nocardiaceae</taxon>
        <taxon>Nocardia</taxon>
    </lineage>
</organism>
<reference evidence="1 2" key="1">
    <citation type="journal article" date="2019" name="ACS Chem. Biol.">
        <title>Identification and Mobilization of a Cryptic Antibiotic Biosynthesis Gene Locus from a Human-Pathogenic Nocardia Isolate.</title>
        <authorList>
            <person name="Herisse M."/>
            <person name="Ishida K."/>
            <person name="Porter J.L."/>
            <person name="Howden B."/>
            <person name="Hertweck C."/>
            <person name="Stinear T.P."/>
            <person name="Pidot S.J."/>
        </authorList>
    </citation>
    <scope>NUCLEOTIDE SEQUENCE [LARGE SCALE GENOMIC DNA]</scope>
    <source>
        <strain evidence="1 2">AUSMDU00012715</strain>
    </source>
</reference>
<sequence>MRALGEREFALLTRRWKSLRHITISAERIGDIVKTALVRIQCEHRMIE</sequence>
<dbReference type="Proteomes" id="UP000500953">
    <property type="component" value="Chromosome"/>
</dbReference>
<dbReference type="RefSeq" id="WP_167490896.1">
    <property type="nucleotide sequence ID" value="NZ_CP046173.1"/>
</dbReference>
<evidence type="ECO:0000313" key="2">
    <source>
        <dbReference type="Proteomes" id="UP000500953"/>
    </source>
</evidence>
<proteinExistence type="predicted"/>
<accession>A0A6G9ZDQ1</accession>
<dbReference type="AlphaFoldDB" id="A0A6G9ZDQ1"/>
<evidence type="ECO:0000313" key="1">
    <source>
        <dbReference type="EMBL" id="QIS23570.1"/>
    </source>
</evidence>
<gene>
    <name evidence="1" type="ORF">F6W96_40140</name>
</gene>
<protein>
    <recommendedName>
        <fullName evidence="3">DDE Tnp4 domain-containing protein</fullName>
    </recommendedName>
</protein>